<name>A0A554VBR9_9FLAO</name>
<dbReference type="RefSeq" id="WP_143918733.1">
    <property type="nucleotide sequence ID" value="NZ_CANMIK010000015.1"/>
</dbReference>
<gene>
    <name evidence="1" type="ORF">FOF46_27700</name>
</gene>
<dbReference type="Proteomes" id="UP000318833">
    <property type="component" value="Unassembled WGS sequence"/>
</dbReference>
<evidence type="ECO:0008006" key="3">
    <source>
        <dbReference type="Google" id="ProtNLM"/>
    </source>
</evidence>
<reference evidence="1 2" key="1">
    <citation type="submission" date="2019-07" db="EMBL/GenBank/DDBJ databases">
        <title>The draft genome sequence of Aquimarina algiphila M91.</title>
        <authorList>
            <person name="Meng X."/>
        </authorList>
    </citation>
    <scope>NUCLEOTIDE SEQUENCE [LARGE SCALE GENOMIC DNA]</scope>
    <source>
        <strain evidence="1 2">M91</strain>
    </source>
</reference>
<proteinExistence type="predicted"/>
<organism evidence="1 2">
    <name type="scientific">Aquimarina algiphila</name>
    <dbReference type="NCBI Taxonomy" id="2047982"/>
    <lineage>
        <taxon>Bacteria</taxon>
        <taxon>Pseudomonadati</taxon>
        <taxon>Bacteroidota</taxon>
        <taxon>Flavobacteriia</taxon>
        <taxon>Flavobacteriales</taxon>
        <taxon>Flavobacteriaceae</taxon>
        <taxon>Aquimarina</taxon>
    </lineage>
</organism>
<dbReference type="EMBL" id="VLNR01000091">
    <property type="protein sequence ID" value="TSE04044.1"/>
    <property type="molecule type" value="Genomic_DNA"/>
</dbReference>
<keyword evidence="2" id="KW-1185">Reference proteome</keyword>
<accession>A0A554VBR9</accession>
<evidence type="ECO:0000313" key="1">
    <source>
        <dbReference type="EMBL" id="TSE04044.1"/>
    </source>
</evidence>
<comment type="caution">
    <text evidence="1">The sequence shown here is derived from an EMBL/GenBank/DDBJ whole genome shotgun (WGS) entry which is preliminary data.</text>
</comment>
<protein>
    <recommendedName>
        <fullName evidence="3">Response regulator</fullName>
    </recommendedName>
</protein>
<evidence type="ECO:0000313" key="2">
    <source>
        <dbReference type="Proteomes" id="UP000318833"/>
    </source>
</evidence>
<dbReference type="AlphaFoldDB" id="A0A554VBR9"/>
<sequence>MPKERKVNTGIIILLENEKAIRDNFINLFEDLEVDLKLVSCATPEDYEKALQESKINNDLRGIIMDLSNTIQEEDTKEYKASEYIKQEFEVNRIPIFIHSGNLEHYLELNDKGTVFKMSKEKGSVENICKLIKK</sequence>